<dbReference type="Pfam" id="PF00512">
    <property type="entry name" value="HisKA"/>
    <property type="match status" value="1"/>
</dbReference>
<protein>
    <recommendedName>
        <fullName evidence="3">histidine kinase</fullName>
        <ecNumber evidence="3">2.7.13.3</ecNumber>
    </recommendedName>
</protein>
<dbReference type="InterPro" id="IPR003660">
    <property type="entry name" value="HAMP_dom"/>
</dbReference>
<feature type="domain" description="HAMP" evidence="13">
    <location>
        <begin position="202"/>
        <end position="254"/>
    </location>
</feature>
<dbReference type="PANTHER" id="PTHR44936:SF10">
    <property type="entry name" value="SENSOR PROTEIN RSTB"/>
    <property type="match status" value="1"/>
</dbReference>
<comment type="subcellular location">
    <subcellularLocation>
        <location evidence="2">Cell membrane</location>
        <topology evidence="2">Multi-pass membrane protein</topology>
    </subcellularLocation>
</comment>
<evidence type="ECO:0000256" key="5">
    <source>
        <dbReference type="ARBA" id="ARBA00022553"/>
    </source>
</evidence>
<dbReference type="Proteomes" id="UP001374803">
    <property type="component" value="Chromosome"/>
</dbReference>
<evidence type="ECO:0000256" key="3">
    <source>
        <dbReference type="ARBA" id="ARBA00012438"/>
    </source>
</evidence>
<dbReference type="PROSITE" id="PS50885">
    <property type="entry name" value="HAMP"/>
    <property type="match status" value="1"/>
</dbReference>
<name>A0ABZ2KUW4_9BACT</name>
<keyword evidence="11" id="KW-0812">Transmembrane</keyword>
<evidence type="ECO:0000256" key="1">
    <source>
        <dbReference type="ARBA" id="ARBA00000085"/>
    </source>
</evidence>
<comment type="catalytic activity">
    <reaction evidence="1">
        <text>ATP + protein L-histidine = ADP + protein N-phospho-L-histidine.</text>
        <dbReference type="EC" id="2.7.13.3"/>
    </reaction>
</comment>
<dbReference type="Pfam" id="PF02518">
    <property type="entry name" value="HATPase_c"/>
    <property type="match status" value="1"/>
</dbReference>
<dbReference type="SUPFAM" id="SSF47384">
    <property type="entry name" value="Homodimeric domain of signal transducing histidine kinase"/>
    <property type="match status" value="1"/>
</dbReference>
<proteinExistence type="predicted"/>
<dbReference type="PANTHER" id="PTHR44936">
    <property type="entry name" value="SENSOR PROTEIN CREC"/>
    <property type="match status" value="1"/>
</dbReference>
<sequence>MSRRLPISTRLAVNHGILVALLVIALLVTLQGVIRMLGIITEIRDQYLSSVDAEEEIHRSAWQVEVALRHAHFECQSERQEVDVHRSVLLARDRLNAILDKYRVHAPLRLRTAAERYLDLADRATSGDTCAFALAPNTDAQRTALDEELTDAWMDLVHDLHADLSQKEEHSRGIGIWTAIGAFGVATVGALAAVLIARSTARSISDPMRRLAAETMRIGEGDFAPIPKVAGPREIEDLWRDLERTRERLAELDRLKQSFLANVSHELRSPLARLREALGLLFDGTCGPLNERQLRVLTLANRACEREVQLVNALLDMSRLNSGMALKLEAACRLDRIIQAALEGERAEANERGVEFEVARRGSIPPMDLDSALMERAVANLIRNAVSVSRRGQTVRIERSLSMKDDRAFIDVVDEGPGFTAKAKDFAFRPFGAADIPNVGRPAGIGLGLSFAKEVARAHGGLLTILRSDRTGTTIRIELSISSGTSPRDS</sequence>
<dbReference type="Gene3D" id="6.10.340.10">
    <property type="match status" value="1"/>
</dbReference>
<dbReference type="PROSITE" id="PS50109">
    <property type="entry name" value="HIS_KIN"/>
    <property type="match status" value="1"/>
</dbReference>
<dbReference type="Gene3D" id="1.10.287.130">
    <property type="match status" value="1"/>
</dbReference>
<dbReference type="SMART" id="SM00388">
    <property type="entry name" value="HisKA"/>
    <property type="match status" value="1"/>
</dbReference>
<organism evidence="14 15">
    <name type="scientific">Pendulispora rubella</name>
    <dbReference type="NCBI Taxonomy" id="2741070"/>
    <lineage>
        <taxon>Bacteria</taxon>
        <taxon>Pseudomonadati</taxon>
        <taxon>Myxococcota</taxon>
        <taxon>Myxococcia</taxon>
        <taxon>Myxococcales</taxon>
        <taxon>Sorangiineae</taxon>
        <taxon>Pendulisporaceae</taxon>
        <taxon>Pendulispora</taxon>
    </lineage>
</organism>
<evidence type="ECO:0000256" key="10">
    <source>
        <dbReference type="SAM" id="Coils"/>
    </source>
</evidence>
<dbReference type="EC" id="2.7.13.3" evidence="3"/>
<evidence type="ECO:0000256" key="2">
    <source>
        <dbReference type="ARBA" id="ARBA00004651"/>
    </source>
</evidence>
<feature type="transmembrane region" description="Helical" evidence="11">
    <location>
        <begin position="12"/>
        <end position="34"/>
    </location>
</feature>
<evidence type="ECO:0000256" key="11">
    <source>
        <dbReference type="SAM" id="Phobius"/>
    </source>
</evidence>
<dbReference type="InterPro" id="IPR005467">
    <property type="entry name" value="His_kinase_dom"/>
</dbReference>
<dbReference type="SMART" id="SM00387">
    <property type="entry name" value="HATPase_c"/>
    <property type="match status" value="1"/>
</dbReference>
<keyword evidence="7" id="KW-0547">Nucleotide-binding</keyword>
<accession>A0ABZ2KUW4</accession>
<dbReference type="PRINTS" id="PR00344">
    <property type="entry name" value="BCTRLSENSOR"/>
</dbReference>
<dbReference type="InterPro" id="IPR004358">
    <property type="entry name" value="Sig_transdc_His_kin-like_C"/>
</dbReference>
<dbReference type="InterPro" id="IPR036890">
    <property type="entry name" value="HATPase_C_sf"/>
</dbReference>
<keyword evidence="10" id="KW-0175">Coiled coil</keyword>
<dbReference type="SMART" id="SM00304">
    <property type="entry name" value="HAMP"/>
    <property type="match status" value="1"/>
</dbReference>
<dbReference type="Gene3D" id="3.30.565.10">
    <property type="entry name" value="Histidine kinase-like ATPase, C-terminal domain"/>
    <property type="match status" value="1"/>
</dbReference>
<evidence type="ECO:0000313" key="15">
    <source>
        <dbReference type="Proteomes" id="UP001374803"/>
    </source>
</evidence>
<dbReference type="InterPro" id="IPR050980">
    <property type="entry name" value="2C_sensor_his_kinase"/>
</dbReference>
<evidence type="ECO:0000259" key="13">
    <source>
        <dbReference type="PROSITE" id="PS50885"/>
    </source>
</evidence>
<keyword evidence="9" id="KW-0067">ATP-binding</keyword>
<evidence type="ECO:0000256" key="4">
    <source>
        <dbReference type="ARBA" id="ARBA00022475"/>
    </source>
</evidence>
<keyword evidence="5" id="KW-0597">Phosphoprotein</keyword>
<gene>
    <name evidence="14" type="ORF">LVJ94_33750</name>
</gene>
<dbReference type="Pfam" id="PF00672">
    <property type="entry name" value="HAMP"/>
    <property type="match status" value="1"/>
</dbReference>
<evidence type="ECO:0000256" key="7">
    <source>
        <dbReference type="ARBA" id="ARBA00022741"/>
    </source>
</evidence>
<keyword evidence="8 14" id="KW-0418">Kinase</keyword>
<dbReference type="EMBL" id="CP089983">
    <property type="protein sequence ID" value="WXB01870.1"/>
    <property type="molecule type" value="Genomic_DNA"/>
</dbReference>
<dbReference type="GO" id="GO:0016301">
    <property type="term" value="F:kinase activity"/>
    <property type="evidence" value="ECO:0007669"/>
    <property type="project" value="UniProtKB-KW"/>
</dbReference>
<keyword evidence="4" id="KW-1003">Cell membrane</keyword>
<reference evidence="14" key="1">
    <citation type="submission" date="2021-12" db="EMBL/GenBank/DDBJ databases">
        <title>Discovery of the Pendulisporaceae a myxobacterial family with distinct sporulation behavior and unique specialized metabolism.</title>
        <authorList>
            <person name="Garcia R."/>
            <person name="Popoff A."/>
            <person name="Bader C.D."/>
            <person name="Loehr J."/>
            <person name="Walesch S."/>
            <person name="Walt C."/>
            <person name="Boldt J."/>
            <person name="Bunk B."/>
            <person name="Haeckl F.J.F.P.J."/>
            <person name="Gunesch A.P."/>
            <person name="Birkelbach J."/>
            <person name="Nuebel U."/>
            <person name="Pietschmann T."/>
            <person name="Bach T."/>
            <person name="Mueller R."/>
        </authorList>
    </citation>
    <scope>NUCLEOTIDE SEQUENCE</scope>
    <source>
        <strain evidence="14">MSr11367</strain>
    </source>
</reference>
<feature type="transmembrane region" description="Helical" evidence="11">
    <location>
        <begin position="174"/>
        <end position="197"/>
    </location>
</feature>
<dbReference type="InterPro" id="IPR036097">
    <property type="entry name" value="HisK_dim/P_sf"/>
</dbReference>
<evidence type="ECO:0000256" key="6">
    <source>
        <dbReference type="ARBA" id="ARBA00022679"/>
    </source>
</evidence>
<evidence type="ECO:0000256" key="9">
    <source>
        <dbReference type="ARBA" id="ARBA00022840"/>
    </source>
</evidence>
<keyword evidence="6" id="KW-0808">Transferase</keyword>
<dbReference type="SUPFAM" id="SSF55874">
    <property type="entry name" value="ATPase domain of HSP90 chaperone/DNA topoisomerase II/histidine kinase"/>
    <property type="match status" value="1"/>
</dbReference>
<dbReference type="CDD" id="cd00082">
    <property type="entry name" value="HisKA"/>
    <property type="match status" value="1"/>
</dbReference>
<feature type="coiled-coil region" evidence="10">
    <location>
        <begin position="235"/>
        <end position="262"/>
    </location>
</feature>
<feature type="domain" description="Histidine kinase" evidence="12">
    <location>
        <begin position="262"/>
        <end position="483"/>
    </location>
</feature>
<keyword evidence="11" id="KW-1133">Transmembrane helix</keyword>
<evidence type="ECO:0000256" key="8">
    <source>
        <dbReference type="ARBA" id="ARBA00022777"/>
    </source>
</evidence>
<evidence type="ECO:0000259" key="12">
    <source>
        <dbReference type="PROSITE" id="PS50109"/>
    </source>
</evidence>
<dbReference type="InterPro" id="IPR003661">
    <property type="entry name" value="HisK_dim/P_dom"/>
</dbReference>
<dbReference type="InterPro" id="IPR003594">
    <property type="entry name" value="HATPase_dom"/>
</dbReference>
<keyword evidence="15" id="KW-1185">Reference proteome</keyword>
<evidence type="ECO:0000313" key="14">
    <source>
        <dbReference type="EMBL" id="WXB01870.1"/>
    </source>
</evidence>
<dbReference type="CDD" id="cd00075">
    <property type="entry name" value="HATPase"/>
    <property type="match status" value="1"/>
</dbReference>
<dbReference type="RefSeq" id="WP_394831488.1">
    <property type="nucleotide sequence ID" value="NZ_CP089929.1"/>
</dbReference>
<keyword evidence="11" id="KW-0472">Membrane</keyword>